<keyword evidence="2" id="KW-0472">Membrane</keyword>
<sequence length="443" mass="48448">MNVTRRGLLKGTGVALAASPLVGTMILGVTGPGLLEEQRAGARREGLPLTPDDLRPNPPVPDSQNAGPLLKELTQRYNALPKRECNLWDKAASDFLKNPKDATAQAEFSAGLTRYAALITLVEDALERPHCDLAYDWSLGPNLLLPEFAVLRQFARTLICRALLAQDASAAWADITRAAKLGNLIGETPCIIAALVSVAIHANADKGYIETLKRFGPSPEAHAAHAAFGPPLDPEHYFKGEVVLSTVCMKLLREGKLAYPEEANIDNDGNSYGFAGSSVTKTFSLVSPIAAAFWEKQLLVFWRKAFQIIREAKRTDDYSKMQEMDRFLKAWERDRINLPQNVMALLLAPVFSQAPRKTQLTILAQKNLRESALALLEERAKTGAFPDSPTLPLDPLSPTKQTLRYKKEGTGCTLYSVGDDGKDDGGMAKRTKNSDGLDLVVRL</sequence>
<keyword evidence="2" id="KW-1133">Transmembrane helix</keyword>
<feature type="region of interest" description="Disordered" evidence="1">
    <location>
        <begin position="40"/>
        <end position="67"/>
    </location>
</feature>
<keyword evidence="4" id="KW-1185">Reference proteome</keyword>
<comment type="caution">
    <text evidence="3">The sequence shown here is derived from an EMBL/GenBank/DDBJ whole genome shotgun (WGS) entry which is preliminary data.</text>
</comment>
<accession>A0A7W9SLA8</accession>
<organism evidence="3 4">
    <name type="scientific">Armatimonas rosea</name>
    <dbReference type="NCBI Taxonomy" id="685828"/>
    <lineage>
        <taxon>Bacteria</taxon>
        <taxon>Bacillati</taxon>
        <taxon>Armatimonadota</taxon>
        <taxon>Armatimonadia</taxon>
        <taxon>Armatimonadales</taxon>
        <taxon>Armatimonadaceae</taxon>
        <taxon>Armatimonas</taxon>
    </lineage>
</organism>
<dbReference type="PROSITE" id="PS51318">
    <property type="entry name" value="TAT"/>
    <property type="match status" value="1"/>
</dbReference>
<dbReference type="EMBL" id="JACHGW010000001">
    <property type="protein sequence ID" value="MBB6048742.1"/>
    <property type="molecule type" value="Genomic_DNA"/>
</dbReference>
<protein>
    <submittedName>
        <fullName evidence="3">Uncharacterized protein</fullName>
    </submittedName>
</protein>
<dbReference type="InterPro" id="IPR006311">
    <property type="entry name" value="TAT_signal"/>
</dbReference>
<keyword evidence="2" id="KW-0812">Transmembrane</keyword>
<proteinExistence type="predicted"/>
<name>A0A7W9SLA8_ARMRO</name>
<dbReference type="Proteomes" id="UP000520814">
    <property type="component" value="Unassembled WGS sequence"/>
</dbReference>
<gene>
    <name evidence="3" type="ORF">HNQ39_000504</name>
</gene>
<evidence type="ECO:0000256" key="2">
    <source>
        <dbReference type="SAM" id="Phobius"/>
    </source>
</evidence>
<feature type="transmembrane region" description="Helical" evidence="2">
    <location>
        <begin position="12"/>
        <end position="35"/>
    </location>
</feature>
<evidence type="ECO:0000313" key="3">
    <source>
        <dbReference type="EMBL" id="MBB6048742.1"/>
    </source>
</evidence>
<dbReference type="RefSeq" id="WP_184192377.1">
    <property type="nucleotide sequence ID" value="NZ_JACHGW010000001.1"/>
</dbReference>
<evidence type="ECO:0000256" key="1">
    <source>
        <dbReference type="SAM" id="MobiDB-lite"/>
    </source>
</evidence>
<dbReference type="AlphaFoldDB" id="A0A7W9SLA8"/>
<evidence type="ECO:0000313" key="4">
    <source>
        <dbReference type="Proteomes" id="UP000520814"/>
    </source>
</evidence>
<reference evidence="3 4" key="1">
    <citation type="submission" date="2020-08" db="EMBL/GenBank/DDBJ databases">
        <title>Genomic Encyclopedia of Type Strains, Phase IV (KMG-IV): sequencing the most valuable type-strain genomes for metagenomic binning, comparative biology and taxonomic classification.</title>
        <authorList>
            <person name="Goeker M."/>
        </authorList>
    </citation>
    <scope>NUCLEOTIDE SEQUENCE [LARGE SCALE GENOMIC DNA]</scope>
    <source>
        <strain evidence="3 4">DSM 23562</strain>
    </source>
</reference>